<feature type="transmembrane region" description="Helical" evidence="5">
    <location>
        <begin position="40"/>
        <end position="59"/>
    </location>
</feature>
<feature type="transmembrane region" description="Helical" evidence="5">
    <location>
        <begin position="149"/>
        <end position="169"/>
    </location>
</feature>
<dbReference type="RefSeq" id="WP_093883892.1">
    <property type="nucleotide sequence ID" value="NZ_FOBS01000017.1"/>
</dbReference>
<protein>
    <recommendedName>
        <fullName evidence="5">Transport permease protein</fullName>
    </recommendedName>
</protein>
<comment type="similarity">
    <text evidence="5">Belongs to the ABC-2 integral membrane protein family.</text>
</comment>
<evidence type="ECO:0000256" key="1">
    <source>
        <dbReference type="ARBA" id="ARBA00004141"/>
    </source>
</evidence>
<dbReference type="PRINTS" id="PR00164">
    <property type="entry name" value="ABC2TRNSPORT"/>
</dbReference>
<dbReference type="GO" id="GO:0140359">
    <property type="term" value="F:ABC-type transporter activity"/>
    <property type="evidence" value="ECO:0007669"/>
    <property type="project" value="InterPro"/>
</dbReference>
<evidence type="ECO:0000313" key="7">
    <source>
        <dbReference type="EMBL" id="SEM48083.1"/>
    </source>
</evidence>
<evidence type="ECO:0000256" key="3">
    <source>
        <dbReference type="ARBA" id="ARBA00022989"/>
    </source>
</evidence>
<comment type="subcellular location">
    <subcellularLocation>
        <location evidence="5">Cell membrane</location>
        <topology evidence="5">Multi-pass membrane protein</topology>
    </subcellularLocation>
    <subcellularLocation>
        <location evidence="1">Membrane</location>
        <topology evidence="1">Multi-pass membrane protein</topology>
    </subcellularLocation>
</comment>
<dbReference type="InterPro" id="IPR051784">
    <property type="entry name" value="Nod_factor_ABC_transporter"/>
</dbReference>
<dbReference type="PIRSF" id="PIRSF006648">
    <property type="entry name" value="DrrB"/>
    <property type="match status" value="1"/>
</dbReference>
<keyword evidence="8" id="KW-1185">Reference proteome</keyword>
<evidence type="ECO:0000313" key="8">
    <source>
        <dbReference type="Proteomes" id="UP000198744"/>
    </source>
</evidence>
<feature type="transmembrane region" description="Helical" evidence="5">
    <location>
        <begin position="181"/>
        <end position="200"/>
    </location>
</feature>
<feature type="transmembrane region" description="Helical" evidence="5">
    <location>
        <begin position="119"/>
        <end position="142"/>
    </location>
</feature>
<keyword evidence="5" id="KW-1003">Cell membrane</keyword>
<reference evidence="7 8" key="1">
    <citation type="submission" date="2016-10" db="EMBL/GenBank/DDBJ databases">
        <authorList>
            <person name="de Groot N.N."/>
        </authorList>
    </citation>
    <scope>NUCLEOTIDE SEQUENCE [LARGE SCALE GENOMIC DNA]</scope>
    <source>
        <strain evidence="7 8">DSM 8423</strain>
    </source>
</reference>
<accession>A0A1H7YQ50</accession>
<organism evidence="7 8">
    <name type="scientific">Syntrophus gentianae</name>
    <dbReference type="NCBI Taxonomy" id="43775"/>
    <lineage>
        <taxon>Bacteria</taxon>
        <taxon>Pseudomonadati</taxon>
        <taxon>Thermodesulfobacteriota</taxon>
        <taxon>Syntrophia</taxon>
        <taxon>Syntrophales</taxon>
        <taxon>Syntrophaceae</taxon>
        <taxon>Syntrophus</taxon>
    </lineage>
</organism>
<keyword evidence="4 5" id="KW-0472">Membrane</keyword>
<evidence type="ECO:0000259" key="6">
    <source>
        <dbReference type="PROSITE" id="PS51012"/>
    </source>
</evidence>
<proteinExistence type="inferred from homology"/>
<feature type="transmembrane region" description="Helical" evidence="5">
    <location>
        <begin position="235"/>
        <end position="255"/>
    </location>
</feature>
<dbReference type="PANTHER" id="PTHR43229">
    <property type="entry name" value="NODULATION PROTEIN J"/>
    <property type="match status" value="1"/>
</dbReference>
<dbReference type="InterPro" id="IPR047817">
    <property type="entry name" value="ABC2_TM_bact-type"/>
</dbReference>
<dbReference type="AlphaFoldDB" id="A0A1H7YQ50"/>
<dbReference type="STRING" id="43775.SAMN04489760_11761"/>
<sequence>MSPFKPYDISRRFWKVWYRNLVVNRQSWKVGFLPPLLEPLFYLLAFGIGLSGLVGKISYGGSQVTYVQFIAPALLAINIMNNAFFENTYSSYVRMYYQKTFDAMMATPLTLEEIITGEIFWGATKSFLATLVMLAVISLFGLVSYPAGLLILPLSFLGGIAFGSLGMIFTGKVKTIDLFNLPIFLLITPMYLFSGTFFPLENLPSWARFVAYALPLTHLVNMVRSLGFGRFDVSLLWGLLYLTLFCLILFPMALASMHRRLIQ</sequence>
<dbReference type="InterPro" id="IPR013525">
    <property type="entry name" value="ABC2_TM"/>
</dbReference>
<keyword evidence="3 5" id="KW-1133">Transmembrane helix</keyword>
<keyword evidence="2 5" id="KW-0812">Transmembrane</keyword>
<dbReference type="EMBL" id="FOBS01000017">
    <property type="protein sequence ID" value="SEM48083.1"/>
    <property type="molecule type" value="Genomic_DNA"/>
</dbReference>
<dbReference type="InterPro" id="IPR000412">
    <property type="entry name" value="ABC_2_transport"/>
</dbReference>
<dbReference type="PROSITE" id="PS51012">
    <property type="entry name" value="ABC_TM2"/>
    <property type="match status" value="1"/>
</dbReference>
<dbReference type="OrthoDB" id="9788252at2"/>
<keyword evidence="5" id="KW-0813">Transport</keyword>
<dbReference type="Pfam" id="PF01061">
    <property type="entry name" value="ABC2_membrane"/>
    <property type="match status" value="1"/>
</dbReference>
<feature type="transmembrane region" description="Helical" evidence="5">
    <location>
        <begin position="66"/>
        <end position="85"/>
    </location>
</feature>
<name>A0A1H7YQ50_9BACT</name>
<dbReference type="GO" id="GO:0043190">
    <property type="term" value="C:ATP-binding cassette (ABC) transporter complex"/>
    <property type="evidence" value="ECO:0007669"/>
    <property type="project" value="InterPro"/>
</dbReference>
<dbReference type="PANTHER" id="PTHR43229:SF2">
    <property type="entry name" value="NODULATION PROTEIN J"/>
    <property type="match status" value="1"/>
</dbReference>
<evidence type="ECO:0000256" key="4">
    <source>
        <dbReference type="ARBA" id="ARBA00023136"/>
    </source>
</evidence>
<dbReference type="Proteomes" id="UP000198744">
    <property type="component" value="Unassembled WGS sequence"/>
</dbReference>
<gene>
    <name evidence="7" type="ORF">SAMN04489760_11761</name>
</gene>
<evidence type="ECO:0000256" key="2">
    <source>
        <dbReference type="ARBA" id="ARBA00022692"/>
    </source>
</evidence>
<feature type="domain" description="ABC transmembrane type-2" evidence="6">
    <location>
        <begin position="30"/>
        <end position="260"/>
    </location>
</feature>
<evidence type="ECO:0000256" key="5">
    <source>
        <dbReference type="RuleBase" id="RU361157"/>
    </source>
</evidence>